<protein>
    <submittedName>
        <fullName evidence="1">Phenylacetate-CoA oxygenase subunit PaaC</fullName>
    </submittedName>
</protein>
<dbReference type="RefSeq" id="WP_181750637.1">
    <property type="nucleotide sequence ID" value="NZ_JACEIQ010000002.1"/>
</dbReference>
<reference evidence="1 2" key="1">
    <citation type="submission" date="2020-07" db="EMBL/GenBank/DDBJ databases">
        <authorList>
            <person name="Feng H."/>
        </authorList>
    </citation>
    <scope>NUCLEOTIDE SEQUENCE [LARGE SCALE GENOMIC DNA]</scope>
    <source>
        <strain evidence="2">s-10</strain>
    </source>
</reference>
<evidence type="ECO:0000313" key="2">
    <source>
        <dbReference type="Proteomes" id="UP000535491"/>
    </source>
</evidence>
<accession>A0A7W1WNZ7</accession>
<keyword evidence="2" id="KW-1185">Reference proteome</keyword>
<evidence type="ECO:0000313" key="1">
    <source>
        <dbReference type="EMBL" id="MBA4493404.1"/>
    </source>
</evidence>
<proteinExistence type="predicted"/>
<dbReference type="InterPro" id="IPR007814">
    <property type="entry name" value="PaaA_PaaC"/>
</dbReference>
<dbReference type="InterPro" id="IPR009078">
    <property type="entry name" value="Ferritin-like_SF"/>
</dbReference>
<dbReference type="InterPro" id="IPR012347">
    <property type="entry name" value="Ferritin-like"/>
</dbReference>
<organism evidence="1 2">
    <name type="scientific">Paenactinomyces guangxiensis</name>
    <dbReference type="NCBI Taxonomy" id="1490290"/>
    <lineage>
        <taxon>Bacteria</taxon>
        <taxon>Bacillati</taxon>
        <taxon>Bacillota</taxon>
        <taxon>Bacilli</taxon>
        <taxon>Bacillales</taxon>
        <taxon>Thermoactinomycetaceae</taxon>
        <taxon>Paenactinomyces</taxon>
    </lineage>
</organism>
<dbReference type="GO" id="GO:0005829">
    <property type="term" value="C:cytosol"/>
    <property type="evidence" value="ECO:0007669"/>
    <property type="project" value="TreeGrafter"/>
</dbReference>
<dbReference type="InterPro" id="IPR011882">
    <property type="entry name" value="PaaC"/>
</dbReference>
<dbReference type="InterPro" id="IPR052703">
    <property type="entry name" value="Aromatic_CoA_ox/epox"/>
</dbReference>
<dbReference type="EMBL" id="JACEIQ010000002">
    <property type="protein sequence ID" value="MBA4493404.1"/>
    <property type="molecule type" value="Genomic_DNA"/>
</dbReference>
<dbReference type="Proteomes" id="UP000535491">
    <property type="component" value="Unassembled WGS sequence"/>
</dbReference>
<sequence>MRIENAAQAKENEKIMAMIRDLLFQAADDELTIGHRDSEWLGLCPDIEGDVAFSSIAQDEVGHAVFFFELLHDLGEKDPDYLAFMRQGRERHNAVLLERGNGDWAYSVVRHYFYDVFDDLRLQAMLDSRYLPLAQGAAKIRREEQYHLLHMHMWFTRLGKAGGEAGKRLEKAVADIWPDLGGLFCFGPYEQELVEQGVLAAGSGEIRQRWMNRMRTSFAEAGLSWPGEIPKPHLDGRYGQHSEDLEELLSEMAEVYRLDPEAHW</sequence>
<dbReference type="NCBIfam" id="TIGR02158">
    <property type="entry name" value="PA_CoA_Oxy3"/>
    <property type="match status" value="1"/>
</dbReference>
<dbReference type="Gene3D" id="1.20.1260.10">
    <property type="match status" value="1"/>
</dbReference>
<dbReference type="Pfam" id="PF05138">
    <property type="entry name" value="PaaA_PaaC"/>
    <property type="match status" value="1"/>
</dbReference>
<dbReference type="PIRSF" id="PIRSF037834">
    <property type="entry name" value="PA_CoA_Oase3"/>
    <property type="match status" value="1"/>
</dbReference>
<dbReference type="PANTHER" id="PTHR30458">
    <property type="entry name" value="PHENYLACETIC ACID DEGRADATION PROTEIN PAA"/>
    <property type="match status" value="1"/>
</dbReference>
<dbReference type="SUPFAM" id="SSF47240">
    <property type="entry name" value="Ferritin-like"/>
    <property type="match status" value="1"/>
</dbReference>
<comment type="caution">
    <text evidence="1">The sequence shown here is derived from an EMBL/GenBank/DDBJ whole genome shotgun (WGS) entry which is preliminary data.</text>
</comment>
<dbReference type="GO" id="GO:0010124">
    <property type="term" value="P:phenylacetate catabolic process"/>
    <property type="evidence" value="ECO:0007669"/>
    <property type="project" value="InterPro"/>
</dbReference>
<dbReference type="PANTHER" id="PTHR30458:SF0">
    <property type="entry name" value="1,2-PHENYLACETYL-COA EPOXIDASE, SUBUNIT C"/>
    <property type="match status" value="1"/>
</dbReference>
<name>A0A7W1WNZ7_9BACL</name>
<dbReference type="AlphaFoldDB" id="A0A7W1WNZ7"/>
<gene>
    <name evidence="1" type="primary">paaC</name>
    <name evidence="1" type="ORF">H1191_03665</name>
</gene>